<comment type="caution">
    <text evidence="3">The sequence shown here is derived from an EMBL/GenBank/DDBJ whole genome shotgun (WGS) entry which is preliminary data.</text>
</comment>
<dbReference type="InterPro" id="IPR032285">
    <property type="entry name" value="Metallophos_N"/>
</dbReference>
<organism evidence="3 4">
    <name type="scientific">Sphingobacterium allocomposti</name>
    <dbReference type="NCBI Taxonomy" id="415956"/>
    <lineage>
        <taxon>Bacteria</taxon>
        <taxon>Pseudomonadati</taxon>
        <taxon>Bacteroidota</taxon>
        <taxon>Sphingobacteriia</taxon>
        <taxon>Sphingobacteriales</taxon>
        <taxon>Sphingobacteriaceae</taxon>
        <taxon>Sphingobacterium</taxon>
    </lineage>
</organism>
<dbReference type="Pfam" id="PF16370">
    <property type="entry name" value="MetallophosC"/>
    <property type="match status" value="1"/>
</dbReference>
<dbReference type="GO" id="GO:0016787">
    <property type="term" value="F:hydrolase activity"/>
    <property type="evidence" value="ECO:0007669"/>
    <property type="project" value="InterPro"/>
</dbReference>
<name>A0A5S5DB19_9SPHI</name>
<sequence length="552" mass="62245">MLCPSSINLYKTMKLQLNVLFGISLLFLAVGSYAQQKASGIVYHDQNQNGKKDRTEAGIAGVPVSNGVDVVLTDNYGKYELNVGDDDIIFVIKPSGYKAPVDKHNLPQSYYIHKPGGSPTNLEYAGVAPTGPLPKSIDFPLLKNTEADRFRILVFGDPQAYTAQEMTYFNRAIVDEVIGVKDVAFGISLGDLVGDDLSLHPSYKESIARIGLPWYNLKGNHDMNYDVSADSLSDETFEANFGPANYAFNYGKVHFIVLDNVRYPNPRTGRGYLGGFRKEQLDFIENDLKHVPEDRLVVLAFHIPLDHRNGDTFRAEDRQRLFDLLKDYPNTLSLSAHMHTQTQHFYRREEGWHRDKPHHEYNAGTTSGDWYSGELDSRGVPKATMRDGTPNGYAFIEFNQAQYRIRYQASGRDTSYQINLFHPKVVGQGKRSRAAIFANFFMGHHGNTVEYAIDGGEWKKMIPVRTTDPAYHAILYPWDNLDTLIPGRRPTDATVSMHLWRIALPIDLPVGEHQIRVRATDDYGFSHEASSSYRIEPAKNYPPLTPTSGRTN</sequence>
<gene>
    <name evidence="3" type="ORF">BC792_11791</name>
</gene>
<protein>
    <submittedName>
        <fullName evidence="3">3',5'-cyclic AMP phosphodiesterase CpdA</fullName>
    </submittedName>
</protein>
<dbReference type="Gene3D" id="3.60.21.10">
    <property type="match status" value="1"/>
</dbReference>
<feature type="domain" description="Calcineurin-like phosphoesterase N-terminal" evidence="2">
    <location>
        <begin position="53"/>
        <end position="115"/>
    </location>
</feature>
<dbReference type="EMBL" id="VNHX01000017">
    <property type="protein sequence ID" value="TYP92316.1"/>
    <property type="molecule type" value="Genomic_DNA"/>
</dbReference>
<evidence type="ECO:0000313" key="4">
    <source>
        <dbReference type="Proteomes" id="UP000325105"/>
    </source>
</evidence>
<dbReference type="SUPFAM" id="SSF56300">
    <property type="entry name" value="Metallo-dependent phosphatases"/>
    <property type="match status" value="1"/>
</dbReference>
<evidence type="ECO:0000259" key="2">
    <source>
        <dbReference type="Pfam" id="PF16371"/>
    </source>
</evidence>
<dbReference type="InterPro" id="IPR029052">
    <property type="entry name" value="Metallo-depent_PP-like"/>
</dbReference>
<evidence type="ECO:0000259" key="1">
    <source>
        <dbReference type="Pfam" id="PF16370"/>
    </source>
</evidence>
<dbReference type="PANTHER" id="PTHR43143:SF6">
    <property type="entry name" value="BLL3016 PROTEIN"/>
    <property type="match status" value="1"/>
</dbReference>
<dbReference type="InterPro" id="IPR013783">
    <property type="entry name" value="Ig-like_fold"/>
</dbReference>
<dbReference type="InterPro" id="IPR051918">
    <property type="entry name" value="STPP_CPPED1"/>
</dbReference>
<feature type="domain" description="Calcineurin-like phosphoesterase C-terminal" evidence="1">
    <location>
        <begin position="360"/>
        <end position="524"/>
    </location>
</feature>
<dbReference type="Pfam" id="PF16371">
    <property type="entry name" value="MetallophosN"/>
    <property type="match status" value="1"/>
</dbReference>
<evidence type="ECO:0000313" key="3">
    <source>
        <dbReference type="EMBL" id="TYP92316.1"/>
    </source>
</evidence>
<dbReference type="Gene3D" id="2.60.40.10">
    <property type="entry name" value="Immunoglobulins"/>
    <property type="match status" value="1"/>
</dbReference>
<dbReference type="Proteomes" id="UP000325105">
    <property type="component" value="Unassembled WGS sequence"/>
</dbReference>
<reference evidence="3 4" key="1">
    <citation type="submission" date="2019-07" db="EMBL/GenBank/DDBJ databases">
        <title>Genomic Encyclopedia of Archaeal and Bacterial Type Strains, Phase II (KMG-II): from individual species to whole genera.</title>
        <authorList>
            <person name="Goeker M."/>
        </authorList>
    </citation>
    <scope>NUCLEOTIDE SEQUENCE [LARGE SCALE GENOMIC DNA]</scope>
    <source>
        <strain evidence="3 4">DSM 18850</strain>
    </source>
</reference>
<dbReference type="InterPro" id="IPR032288">
    <property type="entry name" value="Metallophos_C"/>
</dbReference>
<dbReference type="AlphaFoldDB" id="A0A5S5DB19"/>
<proteinExistence type="predicted"/>
<accession>A0A5S5DB19</accession>
<dbReference type="CDD" id="cd00838">
    <property type="entry name" value="MPP_superfamily"/>
    <property type="match status" value="1"/>
</dbReference>
<keyword evidence="4" id="KW-1185">Reference proteome</keyword>
<dbReference type="PANTHER" id="PTHR43143">
    <property type="entry name" value="METALLOPHOSPHOESTERASE, CALCINEURIN SUPERFAMILY"/>
    <property type="match status" value="1"/>
</dbReference>